<dbReference type="InterPro" id="IPR011817">
    <property type="entry name" value="Uridylate_kinase"/>
</dbReference>
<dbReference type="EMBL" id="OJIN01000217">
    <property type="protein sequence ID" value="SPD75746.1"/>
    <property type="molecule type" value="Genomic_DNA"/>
</dbReference>
<dbReference type="GO" id="GO:0033862">
    <property type="term" value="F:UMP kinase activity"/>
    <property type="evidence" value="ECO:0007669"/>
    <property type="project" value="UniProtKB-EC"/>
</dbReference>
<evidence type="ECO:0000256" key="10">
    <source>
        <dbReference type="ARBA" id="ARBA00047767"/>
    </source>
</evidence>
<comment type="function">
    <text evidence="11">Catalyzes the reversible phosphorylation of UMP to UDP.</text>
</comment>
<feature type="binding site" evidence="11">
    <location>
        <position position="170"/>
    </location>
    <ligand>
        <name>ATP</name>
        <dbReference type="ChEBI" id="CHEBI:30616"/>
    </ligand>
</feature>
<feature type="binding site" evidence="11">
    <location>
        <position position="173"/>
    </location>
    <ligand>
        <name>ATP</name>
        <dbReference type="ChEBI" id="CHEBI:30616"/>
    </ligand>
</feature>
<dbReference type="InterPro" id="IPR001048">
    <property type="entry name" value="Asp/Glu/Uridylate_kinase"/>
</dbReference>
<dbReference type="Pfam" id="PF00696">
    <property type="entry name" value="AA_kinase"/>
    <property type="match status" value="1"/>
</dbReference>
<gene>
    <name evidence="11 13" type="primary">pyrH</name>
    <name evidence="13" type="ORF">PITCH_A720086</name>
</gene>
<keyword evidence="9 11" id="KW-0665">Pyrimidine biosynthesis</keyword>
<dbReference type="EC" id="2.7.4.22" evidence="11"/>
<dbReference type="Gene3D" id="3.40.1160.10">
    <property type="entry name" value="Acetylglutamate kinase-like"/>
    <property type="match status" value="1"/>
</dbReference>
<evidence type="ECO:0000256" key="9">
    <source>
        <dbReference type="ARBA" id="ARBA00022975"/>
    </source>
</evidence>
<feature type="binding site" evidence="11">
    <location>
        <position position="165"/>
    </location>
    <ligand>
        <name>ATP</name>
        <dbReference type="ChEBI" id="CHEBI:30616"/>
    </ligand>
</feature>
<evidence type="ECO:0000256" key="7">
    <source>
        <dbReference type="ARBA" id="ARBA00022777"/>
    </source>
</evidence>
<keyword evidence="6 11" id="KW-0547">Nucleotide-binding</keyword>
<dbReference type="GO" id="GO:0005737">
    <property type="term" value="C:cytoplasm"/>
    <property type="evidence" value="ECO:0007669"/>
    <property type="project" value="UniProtKB-SubCell"/>
</dbReference>
<evidence type="ECO:0000256" key="5">
    <source>
        <dbReference type="ARBA" id="ARBA00022679"/>
    </source>
</evidence>
<keyword evidence="5 11" id="KW-0808">Transferase</keyword>
<organism evidence="13">
    <name type="scientific">uncultured Desulfobacterium sp</name>
    <dbReference type="NCBI Taxonomy" id="201089"/>
    <lineage>
        <taxon>Bacteria</taxon>
        <taxon>Pseudomonadati</taxon>
        <taxon>Thermodesulfobacteriota</taxon>
        <taxon>Desulfobacteria</taxon>
        <taxon>Desulfobacterales</taxon>
        <taxon>Desulfobacteriaceae</taxon>
        <taxon>Desulfobacterium</taxon>
        <taxon>environmental samples</taxon>
    </lineage>
</organism>
<comment type="similarity">
    <text evidence="3 11">Belongs to the UMP kinase family.</text>
</comment>
<feature type="binding site" evidence="11">
    <location>
        <begin position="14"/>
        <end position="17"/>
    </location>
    <ligand>
        <name>ATP</name>
        <dbReference type="ChEBI" id="CHEBI:30616"/>
    </ligand>
</feature>
<dbReference type="GO" id="GO:0005524">
    <property type="term" value="F:ATP binding"/>
    <property type="evidence" value="ECO:0007669"/>
    <property type="project" value="UniProtKB-KW"/>
</dbReference>
<comment type="subunit">
    <text evidence="11">Homohexamer.</text>
</comment>
<name>A0A445N225_9BACT</name>
<keyword evidence="8 11" id="KW-0067">ATP-binding</keyword>
<comment type="caution">
    <text evidence="11">Lacks conserved residue(s) required for the propagation of feature annotation.</text>
</comment>
<proteinExistence type="inferred from homology"/>
<dbReference type="InterPro" id="IPR036393">
    <property type="entry name" value="AceGlu_kinase-like_sf"/>
</dbReference>
<comment type="pathway">
    <text evidence="2 11">Pyrimidine metabolism; CTP biosynthesis via de novo pathway; UDP from UMP (UMPK route): step 1/1.</text>
</comment>
<dbReference type="SUPFAM" id="SSF53633">
    <property type="entry name" value="Carbamate kinase-like"/>
    <property type="match status" value="1"/>
</dbReference>
<feature type="binding site" evidence="11">
    <location>
        <position position="61"/>
    </location>
    <ligand>
        <name>ATP</name>
        <dbReference type="ChEBI" id="CHEBI:30616"/>
    </ligand>
</feature>
<comment type="catalytic activity">
    <reaction evidence="10 11">
        <text>UMP + ATP = UDP + ADP</text>
        <dbReference type="Rhea" id="RHEA:24400"/>
        <dbReference type="ChEBI" id="CHEBI:30616"/>
        <dbReference type="ChEBI" id="CHEBI:57865"/>
        <dbReference type="ChEBI" id="CHEBI:58223"/>
        <dbReference type="ChEBI" id="CHEBI:456216"/>
        <dbReference type="EC" id="2.7.4.22"/>
    </reaction>
</comment>
<dbReference type="GO" id="GO:0006225">
    <property type="term" value="P:UDP biosynthetic process"/>
    <property type="evidence" value="ECO:0007669"/>
    <property type="project" value="TreeGrafter"/>
</dbReference>
<evidence type="ECO:0000256" key="6">
    <source>
        <dbReference type="ARBA" id="ARBA00022741"/>
    </source>
</evidence>
<dbReference type="PIRSF" id="PIRSF005650">
    <property type="entry name" value="Uridylate_kin"/>
    <property type="match status" value="1"/>
</dbReference>
<evidence type="ECO:0000256" key="11">
    <source>
        <dbReference type="HAMAP-Rule" id="MF_01220"/>
    </source>
</evidence>
<dbReference type="GO" id="GO:0044210">
    <property type="term" value="P:'de novo' CTP biosynthetic process"/>
    <property type="evidence" value="ECO:0007669"/>
    <property type="project" value="UniProtKB-UniRule"/>
</dbReference>
<accession>A0A445N225</accession>
<dbReference type="PANTHER" id="PTHR42833">
    <property type="entry name" value="URIDYLATE KINASE"/>
    <property type="match status" value="1"/>
</dbReference>
<feature type="binding site" evidence="11">
    <location>
        <position position="56"/>
    </location>
    <ligand>
        <name>UMP</name>
        <dbReference type="ChEBI" id="CHEBI:57865"/>
    </ligand>
</feature>
<evidence type="ECO:0000256" key="1">
    <source>
        <dbReference type="ARBA" id="ARBA00004496"/>
    </source>
</evidence>
<dbReference type="CDD" id="cd04254">
    <property type="entry name" value="AAK_UMPK-PyrH-Ec"/>
    <property type="match status" value="1"/>
</dbReference>
<evidence type="ECO:0000256" key="2">
    <source>
        <dbReference type="ARBA" id="ARBA00004791"/>
    </source>
</evidence>
<dbReference type="NCBIfam" id="TIGR02075">
    <property type="entry name" value="pyrH_bact"/>
    <property type="match status" value="1"/>
</dbReference>
<feature type="binding site" evidence="11">
    <location>
        <position position="164"/>
    </location>
    <ligand>
        <name>ATP</name>
        <dbReference type="ChEBI" id="CHEBI:30616"/>
    </ligand>
</feature>
<dbReference type="FunFam" id="3.40.1160.10:FF:000001">
    <property type="entry name" value="Uridylate kinase"/>
    <property type="match status" value="1"/>
</dbReference>
<comment type="subcellular location">
    <subcellularLocation>
        <location evidence="1 11">Cytoplasm</location>
    </subcellularLocation>
</comment>
<dbReference type="AlphaFoldDB" id="A0A445N225"/>
<evidence type="ECO:0000259" key="12">
    <source>
        <dbReference type="Pfam" id="PF00696"/>
    </source>
</evidence>
<sequence length="241" mass="25782">MNDIRPIYKRVLLKLSGEALAGKQSFGIDPTVLQKLASEILMLHRLGVEIGIVVGGGNIFRGLKSDKFGVGRVAGDHMGMLATVINSIALGEALKRVGIDSRVMTGLDINKVAEPYIREKAITHLSNSRIIIFGAGTGNPFFTTDTAATLRALEVDAQVLMKATNVDGVYDADPRITPSARPFSTLTYTEVLEKGLKVMDLTAVSLAMDEQLPIIVFNMAMPGNILKAVSGEKVGTLITGE</sequence>
<reference evidence="13" key="1">
    <citation type="submission" date="2018-01" db="EMBL/GenBank/DDBJ databases">
        <authorList>
            <person name="Regsiter A."/>
            <person name="William W."/>
        </authorList>
    </citation>
    <scope>NUCLEOTIDE SEQUENCE</scope>
    <source>
        <strain evidence="13">TRIP AH-1</strain>
    </source>
</reference>
<feature type="domain" description="Aspartate/glutamate/uridylate kinase" evidence="12">
    <location>
        <begin position="9"/>
        <end position="218"/>
    </location>
</feature>
<evidence type="ECO:0000256" key="4">
    <source>
        <dbReference type="ARBA" id="ARBA00022490"/>
    </source>
</evidence>
<keyword evidence="4 11" id="KW-0963">Cytoplasm</keyword>
<keyword evidence="7 11" id="KW-0418">Kinase</keyword>
<feature type="binding site" evidence="11">
    <location>
        <begin position="137"/>
        <end position="144"/>
    </location>
    <ligand>
        <name>UMP</name>
        <dbReference type="ChEBI" id="CHEBI:57865"/>
    </ligand>
</feature>
<dbReference type="HAMAP" id="MF_01220_B">
    <property type="entry name" value="PyrH_B"/>
    <property type="match status" value="1"/>
</dbReference>
<feature type="binding site" evidence="11">
    <location>
        <position position="57"/>
    </location>
    <ligand>
        <name>ATP</name>
        <dbReference type="ChEBI" id="CHEBI:30616"/>
    </ligand>
</feature>
<evidence type="ECO:0000256" key="3">
    <source>
        <dbReference type="ARBA" id="ARBA00007614"/>
    </source>
</evidence>
<dbReference type="UniPathway" id="UPA00159">
    <property type="reaction ID" value="UER00275"/>
</dbReference>
<comment type="activity regulation">
    <text evidence="11">Inhibited by UTP.</text>
</comment>
<dbReference type="InterPro" id="IPR015963">
    <property type="entry name" value="Uridylate_kinase_bac"/>
</dbReference>
<evidence type="ECO:0000313" key="13">
    <source>
        <dbReference type="EMBL" id="SPD75746.1"/>
    </source>
</evidence>
<feature type="binding site" evidence="11">
    <location>
        <position position="76"/>
    </location>
    <ligand>
        <name>UMP</name>
        <dbReference type="ChEBI" id="CHEBI:57865"/>
    </ligand>
</feature>
<protein>
    <recommendedName>
        <fullName evidence="11">Uridylate kinase</fullName>
        <shortName evidence="11">UK</shortName>
        <ecNumber evidence="11">2.7.4.22</ecNumber>
    </recommendedName>
    <alternativeName>
        <fullName evidence="11">Uridine monophosphate kinase</fullName>
        <shortName evidence="11">UMP kinase</shortName>
        <shortName evidence="11">UMPK</shortName>
    </alternativeName>
</protein>
<evidence type="ECO:0000256" key="8">
    <source>
        <dbReference type="ARBA" id="ARBA00022840"/>
    </source>
</evidence>
<dbReference type="PANTHER" id="PTHR42833:SF4">
    <property type="entry name" value="URIDYLATE KINASE PUMPKIN, CHLOROPLASTIC"/>
    <property type="match status" value="1"/>
</dbReference>